<keyword evidence="3" id="KW-1185">Reference proteome</keyword>
<comment type="caution">
    <text evidence="2">The sequence shown here is derived from an EMBL/GenBank/DDBJ whole genome shotgun (WGS) entry which is preliminary data.</text>
</comment>
<dbReference type="PANTHER" id="PTHR22605:SF1">
    <property type="entry name" value="RZ-TYPE DOMAIN-CONTAINING PROTEIN"/>
    <property type="match status" value="1"/>
</dbReference>
<gene>
    <name evidence="2" type="ORF">LOD99_3342</name>
</gene>
<evidence type="ECO:0000313" key="2">
    <source>
        <dbReference type="EMBL" id="KAI6653840.1"/>
    </source>
</evidence>
<reference evidence="2 3" key="1">
    <citation type="journal article" date="2023" name="BMC Biol.">
        <title>The compact genome of the sponge Oopsacas minuta (Hexactinellida) is lacking key metazoan core genes.</title>
        <authorList>
            <person name="Santini S."/>
            <person name="Schenkelaars Q."/>
            <person name="Jourda C."/>
            <person name="Duchesne M."/>
            <person name="Belahbib H."/>
            <person name="Rocher C."/>
            <person name="Selva M."/>
            <person name="Riesgo A."/>
            <person name="Vervoort M."/>
            <person name="Leys S.P."/>
            <person name="Kodjabachian L."/>
            <person name="Le Bivic A."/>
            <person name="Borchiellini C."/>
            <person name="Claverie J.M."/>
            <person name="Renard E."/>
        </authorList>
    </citation>
    <scope>NUCLEOTIDE SEQUENCE [LARGE SCALE GENOMIC DNA]</scope>
    <source>
        <strain evidence="2">SPO-2</strain>
    </source>
</reference>
<dbReference type="GO" id="GO:0004842">
    <property type="term" value="F:ubiquitin-protein transferase activity"/>
    <property type="evidence" value="ECO:0007669"/>
    <property type="project" value="InterPro"/>
</dbReference>
<dbReference type="SUPFAM" id="SSF52540">
    <property type="entry name" value="P-loop containing nucleoside triphosphate hydrolases"/>
    <property type="match status" value="1"/>
</dbReference>
<name>A0AAV7JZC9_9METZ</name>
<evidence type="ECO:0000256" key="1">
    <source>
        <dbReference type="SAM" id="MobiDB-lite"/>
    </source>
</evidence>
<evidence type="ECO:0000313" key="3">
    <source>
        <dbReference type="Proteomes" id="UP001165289"/>
    </source>
</evidence>
<organism evidence="2 3">
    <name type="scientific">Oopsacas minuta</name>
    <dbReference type="NCBI Taxonomy" id="111878"/>
    <lineage>
        <taxon>Eukaryota</taxon>
        <taxon>Metazoa</taxon>
        <taxon>Porifera</taxon>
        <taxon>Hexactinellida</taxon>
        <taxon>Hexasterophora</taxon>
        <taxon>Lyssacinosida</taxon>
        <taxon>Leucopsacidae</taxon>
        <taxon>Oopsacas</taxon>
    </lineage>
</organism>
<dbReference type="InterPro" id="IPR027417">
    <property type="entry name" value="P-loop_NTPase"/>
</dbReference>
<dbReference type="PANTHER" id="PTHR22605">
    <property type="entry name" value="RZ-TYPE DOMAIN-CONTAINING PROTEIN"/>
    <property type="match status" value="1"/>
</dbReference>
<feature type="region of interest" description="Disordered" evidence="1">
    <location>
        <begin position="147"/>
        <end position="177"/>
    </location>
</feature>
<dbReference type="GO" id="GO:0016887">
    <property type="term" value="F:ATP hydrolysis activity"/>
    <property type="evidence" value="ECO:0007669"/>
    <property type="project" value="InterPro"/>
</dbReference>
<sequence>MTSLFLSKTKYYAQGLLVRHTSGSTAHRVSFYSLQQQLVISEWVTLVDIDNVRDLSDIEKMVLLDCNKLPLLNSLAVLSSDKLIVAVLCVCREVTETELKISADELLSGEHPPVLFLLEKTTDVMELKQLLLLNPLEVECSVSEDIAGSDLGPGHKNSNESNFPSSETHHGTSKSKMRESIIHDTFENLLFTKDREEDILPLILCKHSEVITLIIHFIHQRMDSHVHEKKEVLRNTLNKIVKYLKSKVIFETHIQIDWPIYLVIFLEIAQLFDSNKDNLANEAITFILRFSELVQDRVFKFRKLESPINELINLFTIEYTQCQKSGNKYGHLKPIYKQQDLENKLLWYNVLMLCNQSFKIPGQSKWSLHLIHHIDHDQLSIYDLSNLNIIWEFGIQFGINLGLSFEQRFLLSDVLRIVSSKYETYTFQNFNIVLDYILKYQYDTFEIIDFCLAYFVFLDQYSKSGRKYFTSLLVDNPKACVEMMCIILSKLATLICTATDISKQLTSKCEVFKKYWFDISHLLLYNVVCFYLYETHHPEDFSIVLRCFYDTVKIPTEPEALVKPWIKEHKKEVVTMIKSKFNKIDIETFHVILKKFPVAVLSKTAIYDYFTKYQPSKSVSIKDPIWQDLLVTVFKGKDPPKSIFSSLKKIFEQYLNRKLGLEFILDCLAMDLPSYGLEYKPTNEDKMISDFITKIEFGSRNEFWYKLHENLIQILNYIPKFRLPSLLQAIIMESIIRAIVPDSSLLSHSSREGYCKHLIISLQTLSYQKNHTTFEGLKISYEHYYLWKILALICKKIKFEKLVWSDIPYMVITLLFVFSKYKETVPGFQGYAWQDNNLVSYIEFCKKSEVLISKYYHSISNDDCSLIEYTEILNNLQNLNQLFNYCQLPILGKEELQTKIHYFTEKARGLTKTLFLQLEVENTKSKSCFILQFLNDQQVEVPEGIRIEIDSLLKIYYEQILGKTEQPISVPILEAKDTIKLNEFRTRCAYIVDNFKMFTSPIFEGSDYTVHNFLAHFSLRENVLFDACLRKCMVQKLKQQQNSNFLSMSEFVECSIDCYQTLNRICEGVSTYAEIEQINEHLTVKSLNFGQIQIDIKLFPPLADRIQGDLGVMNLFQLLKISEYLIHITDVCKQYKLTSCIASAEFSQLEDIYRKLSDPDNRNKLTITEATTLLVQVNDVTNDMPIQRYQLFPILADSAEFYKFLLDKNLFNNRESFDIQMNLITSERQDEDYDDTVLTHMSIAYSYMMPLFSQEQTLKEFLKQYSQMTIGSETGYSQLRTVNNNITLIRRWFIIAEGETTENVSQQLQDILDTGVYEILLGNADNQLEFGTMPSLPNTTPLINKKLVASILLKYSASTNTAAMRNIKRDSLILPPESPIHSTNKLPPPSPTHNRIDERMNTDKIDEFVRKLGFLEQSKLSEQRVNCISDFQYFHDKIRKMFECLTQLAELGHPNFQDKPISISCSTEKSRLAEILDGYSLKLTRWKDDYVKIQNNVQFLLFFPIQRIIRIVSLMEAKAWVQAANQLSFLFKNNYNIFRLIEAQLCENFYQIRMKLEEDKSKILSPAEVMSVVISQITTNKDLSSSLLIGKERERDGGARQSFISHQLQCIDRLHGCTQSQVLALIQKIFKYDYPIESFQLLHCNADTTFEELSLFLARTNTFLKPTYCLIEVNKLPNLLQEYTMKHVAESQRESRLIASIHYIETAQSLLHELPGVKVERHSNLEILSTMPKSDVFEVIELVYGLEGNGKSHFIRNKITPYPHNIVIPINEAFSVPAVIEKMNHTIPLDIDVCIYFNFTITCYRECDKSGKDYLEYAELMRRVNWFFFDLLVLNYVSDSSSSLIFRLPSGMRWKLYIEVPSRPGVTNSLVNLEDFKKEIPIFNIMGIPHLIGDDVPYEIDQDVQLICKYLQAYTDYLNKKSRGINRLYDEKKHSRVIFSTDPNLCDDQCYRLLDKYMEPHVKVRKILQKLFVRYMLRRCNVLESMGNFTFNTGKGIIFDLETEQNMITDTKLLGSTLMKTMIFEVNQFCDPTCKEDWARSEHQQLIYNTSGGGHTIRFLSLHPEKLTSEVRSNFTSIGISIPSHTDLGTRKKLEELLAHALSLENSETISKLIHEEEYVLTVDFLLKMLNIHERRMCRYPVVLVGETGVGKTKLLEFLSKLWNKTIHAAYYKTLDSIVDIITKQINQILFPEHNHTGTYSLEPLIALNDAISTRTMPASDTTLKACEMLYKEIMKPLEGFCKTPAFNLLKIDRSTAKNALKFISPENTCRFLNEVLSAKPVDTFIKINVHSALTPIDIKYRFTEIIDKAEQLATPLIDSDTPHDKTYQSPIVTVFLDEINTSHCLGLFKEIVIDGYIDGVKLPDNVFIVAACNPHRSVTATLQQDTKIEDWVLGWYYVRQIHPLYLVYFGITEH</sequence>
<dbReference type="Proteomes" id="UP001165289">
    <property type="component" value="Unassembled WGS sequence"/>
</dbReference>
<dbReference type="InterPro" id="IPR031248">
    <property type="entry name" value="RNF213"/>
</dbReference>
<dbReference type="EMBL" id="JAKMXF010000255">
    <property type="protein sequence ID" value="KAI6653840.1"/>
    <property type="molecule type" value="Genomic_DNA"/>
</dbReference>
<accession>A0AAV7JZC9</accession>
<protein>
    <submittedName>
        <fullName evidence="2">Uncharacterized protein</fullName>
    </submittedName>
</protein>
<dbReference type="Gene3D" id="3.40.50.300">
    <property type="entry name" value="P-loop containing nucleotide triphosphate hydrolases"/>
    <property type="match status" value="1"/>
</dbReference>
<proteinExistence type="predicted"/>